<sequence length="664" mass="72585">MSFFRLRITAGQRNGRSVALKSPSPLRRRNYSPFSPPRSFGARMFGESCRRPIGHYRNTPMSPCCTSIGPWLSRPLEWRRRRQANTTPHCCWTPDSGRLLGSGSGSGSSMEDPGGRVTMADLRDGNIGVPSTTGESHEGQHAMVLHLPLARSRQAATRAAVAGLCATALFLVAADTPFARLRAAEPHDEPWAQVGVRVERRPGACTYTYTVLSRYPDRIAGLQIGYNIATGACELTGARPHVLPDTVGSPPGWESTPAQSEHDSTTFAVYWRVTPDLLDSASIATDEMLSGFSVTLPRPDPLYENCHWTLRFRWNQDILGYGGSLRPEGALTPGSGTISGRVVNESGSGVPFASVVVKRTRQSDTTGPDGKYLVPGAPAGSNTLVVSALGYHSREIGHVRVVKDAATTADLPLVAWPPPRTPCAPYATARDRLALPFPGDIVDTLGALYLEARESIPPRQADDVSLQRPFIRSFGSQGVDLFYRGIRGDTATTAFTASVRRYVRDANEERLLRIAEETYPPPDAILAMAGKDASKQDLRKEKRLWWYGDFDGVRLPYAVTMDAVRYYLALIQAMARGDSSRTGGIPMKRAQFSYTASVSSRPSTLSRDGRVFEDVYTVELRLSWSNYCSPLCACSFDLNRTVVLRADGTVLCVFGDQKPMVIVS</sequence>
<organism evidence="2 3">
    <name type="scientific">Eiseniibacteriota bacterium</name>
    <dbReference type="NCBI Taxonomy" id="2212470"/>
    <lineage>
        <taxon>Bacteria</taxon>
        <taxon>Candidatus Eiseniibacteriota</taxon>
    </lineage>
</organism>
<reference evidence="2 3" key="1">
    <citation type="journal article" date="2019" name="Nat. Microbiol.">
        <title>Mediterranean grassland soil C-N compound turnover is dependent on rainfall and depth, and is mediated by genomically divergent microorganisms.</title>
        <authorList>
            <person name="Diamond S."/>
            <person name="Andeer P.F."/>
            <person name="Li Z."/>
            <person name="Crits-Christoph A."/>
            <person name="Burstein D."/>
            <person name="Anantharaman K."/>
            <person name="Lane K.R."/>
            <person name="Thomas B.C."/>
            <person name="Pan C."/>
            <person name="Northen T.R."/>
            <person name="Banfield J.F."/>
        </authorList>
    </citation>
    <scope>NUCLEOTIDE SEQUENCE [LARGE SCALE GENOMIC DNA]</scope>
    <source>
        <strain evidence="2">WS_9</strain>
    </source>
</reference>
<dbReference type="InterPro" id="IPR008969">
    <property type="entry name" value="CarboxyPept-like_regulatory"/>
</dbReference>
<name>A0A538TRT1_UNCEI</name>
<dbReference type="GO" id="GO:0004180">
    <property type="term" value="F:carboxypeptidase activity"/>
    <property type="evidence" value="ECO:0007669"/>
    <property type="project" value="UniProtKB-KW"/>
</dbReference>
<protein>
    <submittedName>
        <fullName evidence="2">Carboxypeptidase regulatory-like domain-containing protein</fullName>
    </submittedName>
</protein>
<feature type="region of interest" description="Disordered" evidence="1">
    <location>
        <begin position="14"/>
        <end position="33"/>
    </location>
</feature>
<keyword evidence="2" id="KW-0645">Protease</keyword>
<evidence type="ECO:0000256" key="1">
    <source>
        <dbReference type="SAM" id="MobiDB-lite"/>
    </source>
</evidence>
<gene>
    <name evidence="2" type="ORF">E6K79_02980</name>
</gene>
<accession>A0A538TRT1</accession>
<dbReference type="AlphaFoldDB" id="A0A538TRT1"/>
<evidence type="ECO:0000313" key="2">
    <source>
        <dbReference type="EMBL" id="TMQ66332.1"/>
    </source>
</evidence>
<dbReference type="EMBL" id="VBOZ01000009">
    <property type="protein sequence ID" value="TMQ66332.1"/>
    <property type="molecule type" value="Genomic_DNA"/>
</dbReference>
<dbReference type="SUPFAM" id="SSF49464">
    <property type="entry name" value="Carboxypeptidase regulatory domain-like"/>
    <property type="match status" value="1"/>
</dbReference>
<evidence type="ECO:0000313" key="3">
    <source>
        <dbReference type="Proteomes" id="UP000317691"/>
    </source>
</evidence>
<dbReference type="Pfam" id="PF13620">
    <property type="entry name" value="CarboxypepD_reg"/>
    <property type="match status" value="1"/>
</dbReference>
<keyword evidence="2" id="KW-0121">Carboxypeptidase</keyword>
<dbReference type="Gene3D" id="2.60.40.1120">
    <property type="entry name" value="Carboxypeptidase-like, regulatory domain"/>
    <property type="match status" value="1"/>
</dbReference>
<keyword evidence="2" id="KW-0378">Hydrolase</keyword>
<proteinExistence type="predicted"/>
<comment type="caution">
    <text evidence="2">The sequence shown here is derived from an EMBL/GenBank/DDBJ whole genome shotgun (WGS) entry which is preliminary data.</text>
</comment>
<dbReference type="Proteomes" id="UP000317691">
    <property type="component" value="Unassembled WGS sequence"/>
</dbReference>